<reference evidence="2 3" key="1">
    <citation type="submission" date="2016-02" db="EMBL/GenBank/DDBJ databases">
        <title>Draft genome sequence of Polaribacter atrinae KACC17473.</title>
        <authorList>
            <person name="Shin S.-K."/>
            <person name="Yi H."/>
        </authorList>
    </citation>
    <scope>NUCLEOTIDE SEQUENCE [LARGE SCALE GENOMIC DNA]</scope>
    <source>
        <strain evidence="2 3">KACC 17473</strain>
    </source>
</reference>
<dbReference type="Proteomes" id="UP000076923">
    <property type="component" value="Unassembled WGS sequence"/>
</dbReference>
<dbReference type="Pfam" id="PF01541">
    <property type="entry name" value="GIY-YIG"/>
    <property type="match status" value="1"/>
</dbReference>
<name>A0A176T3T8_9FLAO</name>
<organism evidence="2 3">
    <name type="scientific">Polaribacter atrinae</name>
    <dbReference type="NCBI Taxonomy" id="1333662"/>
    <lineage>
        <taxon>Bacteria</taxon>
        <taxon>Pseudomonadati</taxon>
        <taxon>Bacteroidota</taxon>
        <taxon>Flavobacteriia</taxon>
        <taxon>Flavobacteriales</taxon>
        <taxon>Flavobacteriaceae</taxon>
    </lineage>
</organism>
<dbReference type="InterPro" id="IPR035901">
    <property type="entry name" value="GIY-YIG_endonuc_sf"/>
</dbReference>
<dbReference type="OrthoDB" id="1431368at2"/>
<dbReference type="PROSITE" id="PS50164">
    <property type="entry name" value="GIY_YIG"/>
    <property type="match status" value="1"/>
</dbReference>
<dbReference type="EMBL" id="LVWE01000059">
    <property type="protein sequence ID" value="OAD42569.1"/>
    <property type="molecule type" value="Genomic_DNA"/>
</dbReference>
<dbReference type="SMART" id="SM00465">
    <property type="entry name" value="GIYc"/>
    <property type="match status" value="1"/>
</dbReference>
<sequence>MDKTQLNKVLELVNEYAVKYRGKNLGEFEISDIYDLFPESKDTYGWFNEWPNIGRYGIYLIMDKDKNVIYIGESSNIGNRLSNYFQFSEDKSCKIIHKWNKTPRYVCSIAVPTETWFERLALEEFLIYNVQPIDNKKSKYSIN</sequence>
<dbReference type="InterPro" id="IPR000305">
    <property type="entry name" value="GIY-YIG_endonuc"/>
</dbReference>
<gene>
    <name evidence="2" type="ORF">LPB303_14765</name>
</gene>
<keyword evidence="3" id="KW-1185">Reference proteome</keyword>
<dbReference type="AlphaFoldDB" id="A0A176T3T8"/>
<evidence type="ECO:0000259" key="1">
    <source>
        <dbReference type="PROSITE" id="PS50164"/>
    </source>
</evidence>
<protein>
    <recommendedName>
        <fullName evidence="1">GIY-YIG domain-containing protein</fullName>
    </recommendedName>
</protein>
<accession>A0A176T3T8</accession>
<dbReference type="STRING" id="1333662.LPB303_14765"/>
<evidence type="ECO:0000313" key="3">
    <source>
        <dbReference type="Proteomes" id="UP000076923"/>
    </source>
</evidence>
<comment type="caution">
    <text evidence="2">The sequence shown here is derived from an EMBL/GenBank/DDBJ whole genome shotgun (WGS) entry which is preliminary data.</text>
</comment>
<feature type="domain" description="GIY-YIG" evidence="1">
    <location>
        <begin position="54"/>
        <end position="136"/>
    </location>
</feature>
<evidence type="ECO:0000313" key="2">
    <source>
        <dbReference type="EMBL" id="OAD42569.1"/>
    </source>
</evidence>
<proteinExistence type="predicted"/>
<dbReference type="RefSeq" id="WP_068451849.1">
    <property type="nucleotide sequence ID" value="NZ_CANKUV010000008.1"/>
</dbReference>
<dbReference type="SUPFAM" id="SSF82771">
    <property type="entry name" value="GIY-YIG endonuclease"/>
    <property type="match status" value="1"/>
</dbReference>
<dbReference type="Gene3D" id="3.40.1440.10">
    <property type="entry name" value="GIY-YIG endonuclease"/>
    <property type="match status" value="1"/>
</dbReference>